<dbReference type="InterPro" id="IPR008912">
    <property type="entry name" value="Uncharacterised_CoxE"/>
</dbReference>
<dbReference type="RefSeq" id="WP_127352287.1">
    <property type="nucleotide sequence ID" value="NZ_CP034791.1"/>
</dbReference>
<dbReference type="InterPro" id="IPR036465">
    <property type="entry name" value="vWFA_dom_sf"/>
</dbReference>
<proteinExistence type="predicted"/>
<dbReference type="PANTHER" id="PTHR38730:SF1">
    <property type="entry name" value="SLL7028 PROTEIN"/>
    <property type="match status" value="1"/>
</dbReference>
<dbReference type="Gene3D" id="3.40.50.410">
    <property type="entry name" value="von Willebrand factor, type A domain"/>
    <property type="match status" value="1"/>
</dbReference>
<dbReference type="AlphaFoldDB" id="A0A3T0D712"/>
<evidence type="ECO:0000313" key="2">
    <source>
        <dbReference type="Proteomes" id="UP000282930"/>
    </source>
</evidence>
<dbReference type="EMBL" id="CP034791">
    <property type="protein sequence ID" value="AZT90911.1"/>
    <property type="molecule type" value="Genomic_DNA"/>
</dbReference>
<reference evidence="1 2" key="1">
    <citation type="submission" date="2018-12" db="EMBL/GenBank/DDBJ databases">
        <title>Genome sequence from the cellulolytic species, Caldicellulosiruptor changbaiensis.</title>
        <authorList>
            <person name="Blumer-Schuette S.E."/>
            <person name="Mendoza C."/>
        </authorList>
    </citation>
    <scope>NUCLEOTIDE SEQUENCE [LARGE SCALE GENOMIC DNA]</scope>
    <source>
        <strain evidence="1 2">CBS-Z</strain>
    </source>
</reference>
<accession>A0A3T0D712</accession>
<dbReference type="SUPFAM" id="SSF53300">
    <property type="entry name" value="vWA-like"/>
    <property type="match status" value="1"/>
</dbReference>
<protein>
    <submittedName>
        <fullName evidence="1">VWA domain-containing protein</fullName>
    </submittedName>
</protein>
<evidence type="ECO:0000313" key="1">
    <source>
        <dbReference type="EMBL" id="AZT90911.1"/>
    </source>
</evidence>
<organism evidence="1 2">
    <name type="scientific">Caldicellulosiruptor changbaiensis</name>
    <dbReference type="NCBI Taxonomy" id="1222016"/>
    <lineage>
        <taxon>Bacteria</taxon>
        <taxon>Bacillati</taxon>
        <taxon>Bacillota</taxon>
        <taxon>Bacillota incertae sedis</taxon>
        <taxon>Caldicellulosiruptorales</taxon>
        <taxon>Caldicellulosiruptoraceae</taxon>
        <taxon>Caldicellulosiruptor</taxon>
    </lineage>
</organism>
<dbReference type="KEGG" id="ccha:ELD05_09795"/>
<gene>
    <name evidence="1" type="ORF">ELD05_09795</name>
</gene>
<dbReference type="Pfam" id="PF05762">
    <property type="entry name" value="VWA_CoxE"/>
    <property type="match status" value="1"/>
</dbReference>
<sequence length="568" mass="64864">MPEIFDLGVVIKRGFENLIKEGYNPDEFSQRFKAIYDEIVSSEANPAIRFLLTIASIEITPPDAITSAFTSEDYRIYINPALLKGLLETYKGLYDNAAVNIYFKNDVKALILHEESHVLMEHVREVKTIHQVYKSLLTTEEINSLTNIFQDYVINRWVVEKYFENSAKLSFFSNYIRNSVLLKSGIFKPENVKKAIEFGISAGLFPFSSNREKVYKIIYNIKEGDFDWKEPFEVYISGVNQLRKTHQSKKEEKMIICSSENQLFREVQSLEDSLRLDSNNNELQELTIGKRVEVNEKVILSRELSSGQVSQKRLEMLIRQSRTIQDGGIGKKDQQVADNTIEQLLDKILEVLSGMASGYVPAGLKICIDKWKKKKMKRDWNKFVRITVNSYHGKKVFSNYNRPSRRVGDDFPSIGFFSRANRAFILVDTSGSMDSDSITTCADIANELNKHNVESQIICWDAAVYAPIKIKTESDIRKALANLKGGGGTVIKPALEDVSKRVKWRDVVFIISDMYISDICEEETKKTLIEISRKTGNTILIFNTTKKAKIPELPACVVFNKDESFTDS</sequence>
<dbReference type="PANTHER" id="PTHR38730">
    <property type="entry name" value="SLL7028 PROTEIN"/>
    <property type="match status" value="1"/>
</dbReference>
<dbReference type="Proteomes" id="UP000282930">
    <property type="component" value="Chromosome"/>
</dbReference>
<name>A0A3T0D712_9FIRM</name>
<keyword evidence="2" id="KW-1185">Reference proteome</keyword>